<organism evidence="5 6">
    <name type="scientific">Microlunatus phosphovorus (strain ATCC 700054 / DSM 10555 / JCM 9379 / NBRC 101784 / NCIMB 13414 / VKM Ac-1990 / NM-1)</name>
    <dbReference type="NCBI Taxonomy" id="1032480"/>
    <lineage>
        <taxon>Bacteria</taxon>
        <taxon>Bacillati</taxon>
        <taxon>Actinomycetota</taxon>
        <taxon>Actinomycetes</taxon>
        <taxon>Propionibacteriales</taxon>
        <taxon>Propionibacteriaceae</taxon>
        <taxon>Microlunatus</taxon>
    </lineage>
</organism>
<dbReference type="SUPFAM" id="SSF48452">
    <property type="entry name" value="TPR-like"/>
    <property type="match status" value="1"/>
</dbReference>
<dbReference type="PRINTS" id="PR00364">
    <property type="entry name" value="DISEASERSIST"/>
</dbReference>
<reference evidence="5 6" key="1">
    <citation type="submission" date="2011-05" db="EMBL/GenBank/DDBJ databases">
        <title>Whole genome sequence of Microlunatus phosphovorus NM-1.</title>
        <authorList>
            <person name="Hosoyama A."/>
            <person name="Sasaki K."/>
            <person name="Harada T."/>
            <person name="Igarashi R."/>
            <person name="Kawakoshi A."/>
            <person name="Sasagawa M."/>
            <person name="Fukada J."/>
            <person name="Nakamura S."/>
            <person name="Katano Y."/>
            <person name="Hanada S."/>
            <person name="Kamagata Y."/>
            <person name="Nakamura N."/>
            <person name="Yamazaki S."/>
            <person name="Fujita N."/>
        </authorList>
    </citation>
    <scope>NUCLEOTIDE SEQUENCE [LARGE SCALE GENOMIC DNA]</scope>
    <source>
        <strain evidence="6">ATCC 700054 / DSM 10555 / JCM 9379 / NBRC 101784 / NCIMB 13414 / VKM Ac-1990 / NM-1</strain>
    </source>
</reference>
<dbReference type="SUPFAM" id="SSF46894">
    <property type="entry name" value="C-terminal effector domain of the bipartite response regulators"/>
    <property type="match status" value="1"/>
</dbReference>
<dbReference type="SUPFAM" id="SSF52540">
    <property type="entry name" value="P-loop containing nucleoside triphosphate hydrolases"/>
    <property type="match status" value="1"/>
</dbReference>
<dbReference type="PANTHER" id="PTHR47691">
    <property type="entry name" value="REGULATOR-RELATED"/>
    <property type="match status" value="1"/>
</dbReference>
<dbReference type="GO" id="GO:0006355">
    <property type="term" value="P:regulation of DNA-templated transcription"/>
    <property type="evidence" value="ECO:0007669"/>
    <property type="project" value="InterPro"/>
</dbReference>
<feature type="DNA-binding region" description="OmpR/PhoB-type" evidence="3">
    <location>
        <begin position="1"/>
        <end position="95"/>
    </location>
</feature>
<feature type="domain" description="OmpR/PhoB-type" evidence="4">
    <location>
        <begin position="1"/>
        <end position="95"/>
    </location>
</feature>
<dbReference type="Gene3D" id="1.25.40.10">
    <property type="entry name" value="Tetratricopeptide repeat domain"/>
    <property type="match status" value="1"/>
</dbReference>
<keyword evidence="6" id="KW-1185">Reference proteome</keyword>
<dbReference type="PROSITE" id="PS51755">
    <property type="entry name" value="OMPR_PHOB"/>
    <property type="match status" value="1"/>
</dbReference>
<comment type="similarity">
    <text evidence="1">Belongs to the AfsR/DnrI/RedD regulatory family.</text>
</comment>
<accession>F5XN12</accession>
<evidence type="ECO:0000256" key="3">
    <source>
        <dbReference type="PROSITE-ProRule" id="PRU01091"/>
    </source>
</evidence>
<dbReference type="RefSeq" id="WP_013864320.1">
    <property type="nucleotide sequence ID" value="NC_015635.1"/>
</dbReference>
<proteinExistence type="inferred from homology"/>
<dbReference type="InterPro" id="IPR027417">
    <property type="entry name" value="P-loop_NTPase"/>
</dbReference>
<dbReference type="EMBL" id="AP012204">
    <property type="protein sequence ID" value="BAK36462.1"/>
    <property type="molecule type" value="Genomic_DNA"/>
</dbReference>
<dbReference type="eggNOG" id="COG3903">
    <property type="taxonomic scope" value="Bacteria"/>
</dbReference>
<evidence type="ECO:0000313" key="5">
    <source>
        <dbReference type="EMBL" id="BAK36462.1"/>
    </source>
</evidence>
<dbReference type="HOGENOM" id="CLU_004665_1_0_11"/>
<dbReference type="SMART" id="SM01043">
    <property type="entry name" value="BTAD"/>
    <property type="match status" value="1"/>
</dbReference>
<dbReference type="OrthoDB" id="136365at2"/>
<protein>
    <submittedName>
        <fullName evidence="5">Putative AfsR family transcriptional regulator</fullName>
    </submittedName>
</protein>
<evidence type="ECO:0000256" key="2">
    <source>
        <dbReference type="ARBA" id="ARBA00023125"/>
    </source>
</evidence>
<dbReference type="PANTHER" id="PTHR47691:SF3">
    <property type="entry name" value="HTH-TYPE TRANSCRIPTIONAL REGULATOR RV0890C-RELATED"/>
    <property type="match status" value="1"/>
</dbReference>
<dbReference type="InterPro" id="IPR016032">
    <property type="entry name" value="Sig_transdc_resp-reg_C-effctor"/>
</dbReference>
<dbReference type="InterPro" id="IPR003593">
    <property type="entry name" value="AAA+_ATPase"/>
</dbReference>
<dbReference type="AlphaFoldDB" id="F5XN12"/>
<dbReference type="GO" id="GO:0000160">
    <property type="term" value="P:phosphorelay signal transduction system"/>
    <property type="evidence" value="ECO:0007669"/>
    <property type="project" value="InterPro"/>
</dbReference>
<keyword evidence="2 3" id="KW-0238">DNA-binding</keyword>
<dbReference type="GO" id="GO:0003677">
    <property type="term" value="F:DNA binding"/>
    <property type="evidence" value="ECO:0007669"/>
    <property type="project" value="UniProtKB-UniRule"/>
</dbReference>
<dbReference type="InterPro" id="IPR007111">
    <property type="entry name" value="NACHT_NTPase"/>
</dbReference>
<dbReference type="Gene3D" id="3.40.50.300">
    <property type="entry name" value="P-loop containing nucleotide triphosphate hydrolases"/>
    <property type="match status" value="1"/>
</dbReference>
<dbReference type="InterPro" id="IPR005158">
    <property type="entry name" value="BTAD"/>
</dbReference>
<dbReference type="SMART" id="SM00382">
    <property type="entry name" value="AAA"/>
    <property type="match status" value="1"/>
</dbReference>
<dbReference type="SMART" id="SM00862">
    <property type="entry name" value="Trans_reg_C"/>
    <property type="match status" value="1"/>
</dbReference>
<dbReference type="InterPro" id="IPR036388">
    <property type="entry name" value="WH-like_DNA-bd_sf"/>
</dbReference>
<dbReference type="InterPro" id="IPR011990">
    <property type="entry name" value="TPR-like_helical_dom_sf"/>
</dbReference>
<dbReference type="Proteomes" id="UP000007947">
    <property type="component" value="Chromosome"/>
</dbReference>
<dbReference type="Pfam" id="PF03704">
    <property type="entry name" value="BTAD"/>
    <property type="match status" value="1"/>
</dbReference>
<sequence>MPARVCVLGPVELLAADGTTVVLAPRVRRLLAALAAHAGGVSSADRLAGIVWGDDLPDHLGNAVQTLISRLRRAIRGAGGGPEVLTHPEGYALRVTAESLDASAFRGLLSRARATAVAEDRVAVLIEALGLWRGDAYGLLADEGFVREEAVALTELRAGAVADLAEAELAAGQPSTAQERLTVLIVDRPYDERPVVLLMRCLDVSGRTGEALAVYADLRRRLRDDLGLEPSPGAAAAQRALLRTGSSPRTIGLPPVTEVLGRGADERALAALLATARLVTVLGPGGIGKTTLANRVARQVADGYADGVVVSELARLEPGDDLAAAICTVLQLPVGRAGPRSQLFDRFRAQEVLLVLDNCEHLAVEIADLVDRLLAECPGLRVLATSRVALRLSAEHVLRLGPLAPGAAAELFRRRARRRQPDFATADDVVEELCRRLDGLPLAVELAASRVDVISPAELLERWSWHQSVLRGGPGGDPRHRSLAALIDWSYLRLAPEAQRVFEAVSVFAGEFSLGDATDLLTRLGETSDPGWSLATLVDSSMVARAPATGRLQLLETVREYGRTRLAARPDEEAVHAAHATLYADRAVAGRAELYGPGHPREVRRLLAAVDELRAAFGWAVEHRPELVSRIAGGAVLLVEHALLGEAVGWAELVLAHPDPPRDPWVVAVAAAGARFTSHLPRAAALADEAIVLAGADASCLAYGLAVRADVALFAGELSTVLECRDRVTELVTAHPEVVGTAQMMECTALLARRYGGGTVPLGEVVQLRVAAERAGRASVADWARYVEGELLLSDDPSRAYGVLDDALGRARASGDEYLTGVTLVSAASAAHRSGRLDVARRLFAEVIRHWRLRGDLTHQWTTLRNVVQVLRADQRADALVLAAALLVTERGAAGYGDDAALLTVTARRLSEELGAAARDRLTDGRGLRDEQVIDFALHALAAPPDSTQLSR</sequence>
<dbReference type="Pfam" id="PF05729">
    <property type="entry name" value="NACHT"/>
    <property type="match status" value="1"/>
</dbReference>
<evidence type="ECO:0000259" key="4">
    <source>
        <dbReference type="PROSITE" id="PS51755"/>
    </source>
</evidence>
<evidence type="ECO:0000256" key="1">
    <source>
        <dbReference type="ARBA" id="ARBA00005820"/>
    </source>
</evidence>
<dbReference type="InterPro" id="IPR001867">
    <property type="entry name" value="OmpR/PhoB-type_DNA-bd"/>
</dbReference>
<dbReference type="eggNOG" id="COG3629">
    <property type="taxonomic scope" value="Bacteria"/>
</dbReference>
<dbReference type="KEGG" id="mph:MLP_34480"/>
<dbReference type="Gene3D" id="1.10.10.10">
    <property type="entry name" value="Winged helix-like DNA-binding domain superfamily/Winged helix DNA-binding domain"/>
    <property type="match status" value="1"/>
</dbReference>
<evidence type="ECO:0000313" key="6">
    <source>
        <dbReference type="Proteomes" id="UP000007947"/>
    </source>
</evidence>
<dbReference type="Pfam" id="PF00486">
    <property type="entry name" value="Trans_reg_C"/>
    <property type="match status" value="1"/>
</dbReference>
<gene>
    <name evidence="5" type="ordered locus">MLP_34480</name>
</gene>
<name>F5XN12_MICPN</name>
<dbReference type="STRING" id="1032480.MLP_34480"/>